<dbReference type="PANTHER" id="PTHR42941:SF1">
    <property type="entry name" value="SLL1037 PROTEIN"/>
    <property type="match status" value="1"/>
</dbReference>
<gene>
    <name evidence="2" type="ORF">M3P21_22130</name>
</gene>
<accession>A0ABT0Q8I9</accession>
<dbReference type="NCBIfam" id="TIGR02122">
    <property type="entry name" value="TRAP_TAXI"/>
    <property type="match status" value="1"/>
</dbReference>
<dbReference type="InterPro" id="IPR011852">
    <property type="entry name" value="TRAP_TAXI"/>
</dbReference>
<dbReference type="SUPFAM" id="SSF53850">
    <property type="entry name" value="Periplasmic binding protein-like II"/>
    <property type="match status" value="1"/>
</dbReference>
<evidence type="ECO:0000313" key="3">
    <source>
        <dbReference type="Proteomes" id="UP001203880"/>
    </source>
</evidence>
<keyword evidence="1" id="KW-0732">Signal</keyword>
<keyword evidence="3" id="KW-1185">Reference proteome</keyword>
<proteinExistence type="predicted"/>
<protein>
    <submittedName>
        <fullName evidence="2">TAXI family TRAP transporter solute-binding subunit</fullName>
    </submittedName>
</protein>
<organism evidence="2 3">
    <name type="scientific">Ruegeria spongiae</name>
    <dbReference type="NCBI Taxonomy" id="2942209"/>
    <lineage>
        <taxon>Bacteria</taxon>
        <taxon>Pseudomonadati</taxon>
        <taxon>Pseudomonadota</taxon>
        <taxon>Alphaproteobacteria</taxon>
        <taxon>Rhodobacterales</taxon>
        <taxon>Roseobacteraceae</taxon>
        <taxon>Ruegeria</taxon>
    </lineage>
</organism>
<evidence type="ECO:0000256" key="1">
    <source>
        <dbReference type="SAM" id="SignalP"/>
    </source>
</evidence>
<dbReference type="Pfam" id="PF16868">
    <property type="entry name" value="NMT1_3"/>
    <property type="match status" value="1"/>
</dbReference>
<dbReference type="Proteomes" id="UP001203880">
    <property type="component" value="Unassembled WGS sequence"/>
</dbReference>
<comment type="caution">
    <text evidence="2">The sequence shown here is derived from an EMBL/GenBank/DDBJ whole genome shotgun (WGS) entry which is preliminary data.</text>
</comment>
<dbReference type="Gene3D" id="3.40.190.10">
    <property type="entry name" value="Periplasmic binding protein-like II"/>
    <property type="match status" value="2"/>
</dbReference>
<evidence type="ECO:0000313" key="2">
    <source>
        <dbReference type="EMBL" id="MCL6286194.1"/>
    </source>
</evidence>
<name>A0ABT0Q8I9_9RHOB</name>
<reference evidence="2" key="1">
    <citation type="submission" date="2022-05" db="EMBL/GenBank/DDBJ databases">
        <authorList>
            <person name="Park J.-S."/>
        </authorList>
    </citation>
    <scope>NUCLEOTIDE SEQUENCE</scope>
    <source>
        <strain evidence="2">2012CJ41-6</strain>
    </source>
</reference>
<dbReference type="RefSeq" id="WP_249713677.1">
    <property type="nucleotide sequence ID" value="NZ_JAMFMB010000066.1"/>
</dbReference>
<feature type="chain" id="PRO_5046195309" evidence="1">
    <location>
        <begin position="28"/>
        <end position="349"/>
    </location>
</feature>
<dbReference type="EMBL" id="JAMFMB010000066">
    <property type="protein sequence ID" value="MCL6286194.1"/>
    <property type="molecule type" value="Genomic_DNA"/>
</dbReference>
<feature type="signal peptide" evidence="1">
    <location>
        <begin position="1"/>
        <end position="27"/>
    </location>
</feature>
<sequence>MKNFAKRSLQLLGAVLVMCFGPNSIEAQEFEKNILTGGPTGTYIQIGRDISNLMAGCGQTLIVNESAGSLENFLGVRRRRATQFGIVQSDVLEYLKTYSANDPDIARAIAGVRIAFPLYNEEVHILASKDLGSVADLNGKRVAVGVADSGTFLTASLLLDLVGVEAGETLTIGPDESMARLKNGEIDAFFYVAGAPASLFADSGLDASKFHLLPIVDPVLQAVYTPVQIPAGTYDFISDPLDTVAVKAVLMTYEYERRRNNYHRLSCDAVADVSNLILNQFSALQQIGHPKWGQVDLNDLPPGWDIGSCVNRGLDVNYVPNCRQEPAASLPDSPANAAYRERICAAIGC</sequence>
<dbReference type="PANTHER" id="PTHR42941">
    <property type="entry name" value="SLL1037 PROTEIN"/>
    <property type="match status" value="1"/>
</dbReference>